<dbReference type="Proteomes" id="UP000244867">
    <property type="component" value="Unassembled WGS sequence"/>
</dbReference>
<evidence type="ECO:0000256" key="2">
    <source>
        <dbReference type="SAM" id="Phobius"/>
    </source>
</evidence>
<gene>
    <name evidence="4" type="ORF">C7S10_18430</name>
</gene>
<dbReference type="RefSeq" id="WP_108345911.1">
    <property type="nucleotide sequence ID" value="NZ_PYXZ01000009.1"/>
</dbReference>
<evidence type="ECO:0000259" key="3">
    <source>
        <dbReference type="Pfam" id="PF00892"/>
    </source>
</evidence>
<feature type="transmembrane region" description="Helical" evidence="2">
    <location>
        <begin position="6"/>
        <end position="23"/>
    </location>
</feature>
<feature type="transmembrane region" description="Helical" evidence="2">
    <location>
        <begin position="203"/>
        <end position="222"/>
    </location>
</feature>
<dbReference type="GO" id="GO:0016020">
    <property type="term" value="C:membrane"/>
    <property type="evidence" value="ECO:0007669"/>
    <property type="project" value="InterPro"/>
</dbReference>
<comment type="similarity">
    <text evidence="1">Belongs to the EamA transporter family.</text>
</comment>
<feature type="transmembrane region" description="Helical" evidence="2">
    <location>
        <begin position="88"/>
        <end position="108"/>
    </location>
</feature>
<feature type="transmembrane region" description="Helical" evidence="2">
    <location>
        <begin position="114"/>
        <end position="131"/>
    </location>
</feature>
<keyword evidence="5" id="KW-1185">Reference proteome</keyword>
<evidence type="ECO:0000313" key="5">
    <source>
        <dbReference type="Proteomes" id="UP000244867"/>
    </source>
</evidence>
<sequence length="276" mass="26893">MGVVLALAAALAYGLSDFVGGLASRRTSAWPVAFMCAVGALGCSVVVALVTDGDPTGSDLAWGALAGIGSGLGGAFLYRGLAAGRMGVVAPVSAVGAAVLPVVVGVATGERPELLVWLGIAAAVPGIWLVSREPGGDGSLAAGLVDGVLAGLGFGLLFAAIGQVPDGAGYWPLALAQVAALAAVVATAVVLRVAWRPTARSEVTGGLLAGVLATAAALGFLLATQTGLLTVAAVLTSLYPAFTILLAATVLRETIHRGQAVGLAFCGLCVALVAAG</sequence>
<name>A0A2R7YUX3_9ACTN</name>
<dbReference type="SUPFAM" id="SSF103481">
    <property type="entry name" value="Multidrug resistance efflux transporter EmrE"/>
    <property type="match status" value="2"/>
</dbReference>
<dbReference type="InterPro" id="IPR037185">
    <property type="entry name" value="EmrE-like"/>
</dbReference>
<feature type="transmembrane region" description="Helical" evidence="2">
    <location>
        <begin position="30"/>
        <end position="50"/>
    </location>
</feature>
<accession>A0A2R7YUX3</accession>
<feature type="transmembrane region" description="Helical" evidence="2">
    <location>
        <begin position="228"/>
        <end position="251"/>
    </location>
</feature>
<proteinExistence type="inferred from homology"/>
<evidence type="ECO:0000313" key="4">
    <source>
        <dbReference type="EMBL" id="PUA79689.1"/>
    </source>
</evidence>
<feature type="transmembrane region" description="Helical" evidence="2">
    <location>
        <begin position="258"/>
        <end position="275"/>
    </location>
</feature>
<keyword evidence="2" id="KW-1133">Transmembrane helix</keyword>
<organism evidence="4 5">
    <name type="scientific">Nocardioides currus</name>
    <dbReference type="NCBI Taxonomy" id="2133958"/>
    <lineage>
        <taxon>Bacteria</taxon>
        <taxon>Bacillati</taxon>
        <taxon>Actinomycetota</taxon>
        <taxon>Actinomycetes</taxon>
        <taxon>Propionibacteriales</taxon>
        <taxon>Nocardioidaceae</taxon>
        <taxon>Nocardioides</taxon>
    </lineage>
</organism>
<dbReference type="AlphaFoldDB" id="A0A2R7YUX3"/>
<keyword evidence="2" id="KW-0812">Transmembrane</keyword>
<dbReference type="InterPro" id="IPR000620">
    <property type="entry name" value="EamA_dom"/>
</dbReference>
<protein>
    <submittedName>
        <fullName evidence="4">EamA family transporter</fullName>
    </submittedName>
</protein>
<feature type="transmembrane region" description="Helical" evidence="2">
    <location>
        <begin position="62"/>
        <end position="81"/>
    </location>
</feature>
<dbReference type="Pfam" id="PF00892">
    <property type="entry name" value="EamA"/>
    <property type="match status" value="1"/>
</dbReference>
<dbReference type="EMBL" id="PYXZ01000009">
    <property type="protein sequence ID" value="PUA79689.1"/>
    <property type="molecule type" value="Genomic_DNA"/>
</dbReference>
<keyword evidence="2" id="KW-0472">Membrane</keyword>
<dbReference type="OrthoDB" id="68076at2"/>
<reference evidence="4 5" key="1">
    <citation type="submission" date="2018-03" db="EMBL/GenBank/DDBJ databases">
        <authorList>
            <person name="Keele B.F."/>
        </authorList>
    </citation>
    <scope>NUCLEOTIDE SEQUENCE [LARGE SCALE GENOMIC DNA]</scope>
    <source>
        <strain evidence="4 5">IB-3</strain>
    </source>
</reference>
<evidence type="ECO:0000256" key="1">
    <source>
        <dbReference type="ARBA" id="ARBA00007362"/>
    </source>
</evidence>
<comment type="caution">
    <text evidence="4">The sequence shown here is derived from an EMBL/GenBank/DDBJ whole genome shotgun (WGS) entry which is preliminary data.</text>
</comment>
<feature type="transmembrane region" description="Helical" evidence="2">
    <location>
        <begin position="143"/>
        <end position="164"/>
    </location>
</feature>
<feature type="domain" description="EamA" evidence="3">
    <location>
        <begin position="1"/>
        <end position="131"/>
    </location>
</feature>
<feature type="transmembrane region" description="Helical" evidence="2">
    <location>
        <begin position="170"/>
        <end position="191"/>
    </location>
</feature>